<keyword evidence="1" id="KW-0472">Membrane</keyword>
<gene>
    <name evidence="2" type="ORF">EXE59_17240</name>
</gene>
<keyword evidence="3" id="KW-1185">Reference proteome</keyword>
<evidence type="ECO:0000313" key="2">
    <source>
        <dbReference type="EMBL" id="TGN65508.1"/>
    </source>
</evidence>
<protein>
    <recommendedName>
        <fullName evidence="4">Trp biosynthesis protein</fullName>
    </recommendedName>
</protein>
<comment type="caution">
    <text evidence="2">The sequence shown here is derived from an EMBL/GenBank/DDBJ whole genome shotgun (WGS) entry which is preliminary data.</text>
</comment>
<feature type="transmembrane region" description="Helical" evidence="1">
    <location>
        <begin position="91"/>
        <end position="110"/>
    </location>
</feature>
<evidence type="ECO:0000256" key="1">
    <source>
        <dbReference type="SAM" id="Phobius"/>
    </source>
</evidence>
<name>A0A4Z1CHD3_9ACTN</name>
<sequence>MAEAHDVAHDPGGGPRRTFGPVVALGLASAGLGAYAASKPWVTGAGAESAPGVSTTTWGEVSSSPLGTALAFVVLACWGVLLVTRGRFRRGIAGLSVLAALGYVAAVAWAPSSLPDHLVEQVRVRTGEVLDETALTGWYWLAVVAALLVLVSTVLGLRLVRTWPEMGSRYDAPTGPREAATEQPTENIDIWKALDDGRDPTA</sequence>
<keyword evidence="1" id="KW-0812">Transmembrane</keyword>
<dbReference type="EMBL" id="SRRO01000001">
    <property type="protein sequence ID" value="TGN65508.1"/>
    <property type="molecule type" value="Genomic_DNA"/>
</dbReference>
<feature type="transmembrane region" description="Helical" evidence="1">
    <location>
        <begin position="66"/>
        <end position="84"/>
    </location>
</feature>
<feature type="transmembrane region" description="Helical" evidence="1">
    <location>
        <begin position="138"/>
        <end position="160"/>
    </location>
</feature>
<dbReference type="AlphaFoldDB" id="A0A4Z1CHD3"/>
<proteinExistence type="predicted"/>
<evidence type="ECO:0000313" key="3">
    <source>
        <dbReference type="Proteomes" id="UP000297496"/>
    </source>
</evidence>
<keyword evidence="1" id="KW-1133">Transmembrane helix</keyword>
<organism evidence="2 3">
    <name type="scientific">Nocardioides eburneiflavus</name>
    <dbReference type="NCBI Taxonomy" id="2518372"/>
    <lineage>
        <taxon>Bacteria</taxon>
        <taxon>Bacillati</taxon>
        <taxon>Actinomycetota</taxon>
        <taxon>Actinomycetes</taxon>
        <taxon>Propionibacteriales</taxon>
        <taxon>Nocardioidaceae</taxon>
        <taxon>Nocardioides</taxon>
    </lineage>
</organism>
<dbReference type="Pfam" id="PF09534">
    <property type="entry name" value="Trp_oprn_chp"/>
    <property type="match status" value="1"/>
</dbReference>
<reference evidence="2 3" key="1">
    <citation type="submission" date="2019-04" db="EMBL/GenBank/DDBJ databases">
        <title>Three New Species of Nocardioides, Nocardioides euryhalodurans sp. nov., Nocardioides seonyuensis sp. nov. and Nocardioides eburneoflavus sp. nov. Isolated from Soil.</title>
        <authorList>
            <person name="Roh S.G."/>
            <person name="Lee C."/>
            <person name="Kim M.-K."/>
            <person name="Kim S.B."/>
        </authorList>
    </citation>
    <scope>NUCLEOTIDE SEQUENCE [LARGE SCALE GENOMIC DNA]</scope>
    <source>
        <strain evidence="2 3">MMS17-SY213</strain>
    </source>
</reference>
<dbReference type="InterPro" id="IPR019051">
    <property type="entry name" value="Trp_biosyn_TM_oprn/chp"/>
</dbReference>
<accession>A0A4Z1CHD3</accession>
<evidence type="ECO:0008006" key="4">
    <source>
        <dbReference type="Google" id="ProtNLM"/>
    </source>
</evidence>
<dbReference type="Proteomes" id="UP000297496">
    <property type="component" value="Unassembled WGS sequence"/>
</dbReference>
<dbReference type="RefSeq" id="WP_135840003.1">
    <property type="nucleotide sequence ID" value="NZ_SRRO01000001.1"/>
</dbReference>
<dbReference type="OrthoDB" id="3712369at2"/>